<sequence>MYLPPSSCPKIQTVMLQFQSNYNLLLQEIRHNHPKSSAKLAGDCIGVQLENDDGHRFITTFLKNKDNKFFTIQPPKLSPHQRVDYNFADANSMVAELKSVSFLI</sequence>
<name>A0A8X6P5H8_NEPPI</name>
<evidence type="ECO:0000313" key="2">
    <source>
        <dbReference type="Proteomes" id="UP000887013"/>
    </source>
</evidence>
<gene>
    <name evidence="1" type="ORF">NPIL_97961</name>
</gene>
<dbReference type="Proteomes" id="UP000887013">
    <property type="component" value="Unassembled WGS sequence"/>
</dbReference>
<keyword evidence="2" id="KW-1185">Reference proteome</keyword>
<accession>A0A8X6P5H8</accession>
<protein>
    <submittedName>
        <fullName evidence="1">Uncharacterized protein</fullName>
    </submittedName>
</protein>
<comment type="caution">
    <text evidence="1">The sequence shown here is derived from an EMBL/GenBank/DDBJ whole genome shotgun (WGS) entry which is preliminary data.</text>
</comment>
<proteinExistence type="predicted"/>
<reference evidence="1" key="1">
    <citation type="submission" date="2020-08" db="EMBL/GenBank/DDBJ databases">
        <title>Multicomponent nature underlies the extraordinary mechanical properties of spider dragline silk.</title>
        <authorList>
            <person name="Kono N."/>
            <person name="Nakamura H."/>
            <person name="Mori M."/>
            <person name="Yoshida Y."/>
            <person name="Ohtoshi R."/>
            <person name="Malay A.D."/>
            <person name="Moran D.A.P."/>
            <person name="Tomita M."/>
            <person name="Numata K."/>
            <person name="Arakawa K."/>
        </authorList>
    </citation>
    <scope>NUCLEOTIDE SEQUENCE</scope>
</reference>
<dbReference type="EMBL" id="BMAW01111876">
    <property type="protein sequence ID" value="GFT50089.1"/>
    <property type="molecule type" value="Genomic_DNA"/>
</dbReference>
<dbReference type="OrthoDB" id="10600581at2759"/>
<dbReference type="AlphaFoldDB" id="A0A8X6P5H8"/>
<organism evidence="1 2">
    <name type="scientific">Nephila pilipes</name>
    <name type="common">Giant wood spider</name>
    <name type="synonym">Nephila maculata</name>
    <dbReference type="NCBI Taxonomy" id="299642"/>
    <lineage>
        <taxon>Eukaryota</taxon>
        <taxon>Metazoa</taxon>
        <taxon>Ecdysozoa</taxon>
        <taxon>Arthropoda</taxon>
        <taxon>Chelicerata</taxon>
        <taxon>Arachnida</taxon>
        <taxon>Araneae</taxon>
        <taxon>Araneomorphae</taxon>
        <taxon>Entelegynae</taxon>
        <taxon>Araneoidea</taxon>
        <taxon>Nephilidae</taxon>
        <taxon>Nephila</taxon>
    </lineage>
</organism>
<evidence type="ECO:0000313" key="1">
    <source>
        <dbReference type="EMBL" id="GFT50089.1"/>
    </source>
</evidence>